<gene>
    <name evidence="17" type="ORF">DES36_10631</name>
</gene>
<reference evidence="17 18" key="1">
    <citation type="submission" date="2018-06" db="EMBL/GenBank/DDBJ databases">
        <title>Genomic Encyclopedia of Type Strains, Phase IV (KMG-IV): sequencing the most valuable type-strain genomes for metagenomic binning, comparative biology and taxonomic classification.</title>
        <authorList>
            <person name="Goeker M."/>
        </authorList>
    </citation>
    <scope>NUCLEOTIDE SEQUENCE [LARGE SCALE GENOMIC DNA]</scope>
    <source>
        <strain evidence="17 18">DSM 22112</strain>
    </source>
</reference>
<dbReference type="Gene3D" id="3.30.565.10">
    <property type="entry name" value="Histidine kinase-like ATPase, C-terminal domain"/>
    <property type="match status" value="1"/>
</dbReference>
<evidence type="ECO:0000256" key="7">
    <source>
        <dbReference type="ARBA" id="ARBA00022692"/>
    </source>
</evidence>
<comment type="catalytic activity">
    <reaction evidence="1">
        <text>ATP + protein L-histidine = ADP + protein N-phospho-L-histidine.</text>
        <dbReference type="EC" id="2.7.13.3"/>
    </reaction>
</comment>
<dbReference type="SUPFAM" id="SSF47384">
    <property type="entry name" value="Homodimeric domain of signal transducing histidine kinase"/>
    <property type="match status" value="1"/>
</dbReference>
<evidence type="ECO:0000256" key="13">
    <source>
        <dbReference type="ARBA" id="ARBA00023136"/>
    </source>
</evidence>
<dbReference type="RefSeq" id="WP_113920258.1">
    <property type="nucleotide sequence ID" value="NZ_QNRX01000006.1"/>
</dbReference>
<keyword evidence="13 15" id="KW-0472">Membrane</keyword>
<evidence type="ECO:0000256" key="10">
    <source>
        <dbReference type="ARBA" id="ARBA00022840"/>
    </source>
</evidence>
<dbReference type="FunFam" id="1.10.287.130:FF:000008">
    <property type="entry name" value="Two-component sensor histidine kinase"/>
    <property type="match status" value="1"/>
</dbReference>
<comment type="caution">
    <text evidence="17">The sequence shown here is derived from an EMBL/GenBank/DDBJ whole genome shotgun (WGS) entry which is preliminary data.</text>
</comment>
<dbReference type="SMART" id="SM00388">
    <property type="entry name" value="HisKA"/>
    <property type="match status" value="1"/>
</dbReference>
<name>A0A366I9A0_9FIRM</name>
<dbReference type="CDD" id="cd00082">
    <property type="entry name" value="HisKA"/>
    <property type="match status" value="1"/>
</dbReference>
<dbReference type="GO" id="GO:0005886">
    <property type="term" value="C:plasma membrane"/>
    <property type="evidence" value="ECO:0007669"/>
    <property type="project" value="UniProtKB-SubCell"/>
</dbReference>
<feature type="domain" description="Histidine kinase" evidence="16">
    <location>
        <begin position="470"/>
        <end position="684"/>
    </location>
</feature>
<evidence type="ECO:0000313" key="18">
    <source>
        <dbReference type="Proteomes" id="UP000253490"/>
    </source>
</evidence>
<evidence type="ECO:0000256" key="9">
    <source>
        <dbReference type="ARBA" id="ARBA00022777"/>
    </source>
</evidence>
<dbReference type="Pfam" id="PF00512">
    <property type="entry name" value="HisKA"/>
    <property type="match status" value="1"/>
</dbReference>
<evidence type="ECO:0000256" key="4">
    <source>
        <dbReference type="ARBA" id="ARBA00022475"/>
    </source>
</evidence>
<evidence type="ECO:0000313" key="17">
    <source>
        <dbReference type="EMBL" id="RBP65921.1"/>
    </source>
</evidence>
<keyword evidence="8" id="KW-0547">Nucleotide-binding</keyword>
<evidence type="ECO:0000256" key="6">
    <source>
        <dbReference type="ARBA" id="ARBA00022679"/>
    </source>
</evidence>
<keyword evidence="11 15" id="KW-1133">Transmembrane helix</keyword>
<dbReference type="InterPro" id="IPR050398">
    <property type="entry name" value="HssS/ArlS-like"/>
</dbReference>
<feature type="coiled-coil region" evidence="14">
    <location>
        <begin position="503"/>
        <end position="561"/>
    </location>
</feature>
<keyword evidence="14" id="KW-0175">Coiled coil</keyword>
<keyword evidence="10" id="KW-0067">ATP-binding</keyword>
<dbReference type="AlphaFoldDB" id="A0A366I9A0"/>
<dbReference type="OrthoDB" id="9792991at2"/>
<evidence type="ECO:0000256" key="2">
    <source>
        <dbReference type="ARBA" id="ARBA00004651"/>
    </source>
</evidence>
<feature type="transmembrane region" description="Helical" evidence="15">
    <location>
        <begin position="12"/>
        <end position="33"/>
    </location>
</feature>
<proteinExistence type="predicted"/>
<dbReference type="InterPro" id="IPR036890">
    <property type="entry name" value="HATPase_C_sf"/>
</dbReference>
<dbReference type="InterPro" id="IPR005467">
    <property type="entry name" value="His_kinase_dom"/>
</dbReference>
<feature type="transmembrane region" description="Helical" evidence="15">
    <location>
        <begin position="234"/>
        <end position="254"/>
    </location>
</feature>
<sequence>MDTRSKSFSLYGLLKFILVIIMIASVFVLHPAGSYLRDLGTAKRYSESDEFQERYNDLIHNITEYYVELKSEENIKSMEENLRKDKIRDHYGVLEESASTEGIVIDEPFVKEQVDSEIQNKFDRLYRIEQNLSNNVNFLYYIENFNTEEVYTNIEDNNPIEFLKNQTNYAYFDQYRADNKGYYNYNSNIMEMLKGTDYKVHTAVYKSLRMGDEFFVEGTEFNRNLSIYPKVRSIFIAAVITFILSLGILVRIIGRNSNGNIIPRKSMKIYNEIQIIIALFAIVILRSSVEFIFATGLGDIFTRDYRSEVLLASYMNVFLLLGLSFLRQLKNKSLLTNTISHNLFKVCFRTKFFIGILISFIIYVIANGIIVILMFASGNGIISLAAFLGFVAFNIYAFLYVQKTLSSLEKIMSITKEYAYGNYTEKYNEEDIVVPFRGFYEDIVRIKDGMKEAVNNAIKGERLKTELITNVSHDLKTPLTSIINYVDLLKREDLQGENTREYVSILEEKSNRLKQLIDDLLEASKASSGNLNVELQTLDLNELVQQSIGEYEEKLQEKNIEIRANAIIEDILIQADGKHMWRIAENLFTNVIKYTMPYTRVYIETDVEDGYGRIIMKNVSAQALDISPEELTQRFVRGEESRTTEGSGLGLSIAQSLTAIQGGKFSINIDGDLFKVTIEMPLSQSS</sequence>
<evidence type="ECO:0000256" key="3">
    <source>
        <dbReference type="ARBA" id="ARBA00012438"/>
    </source>
</evidence>
<organism evidence="17 18">
    <name type="scientific">Alkalibaculum bacchi</name>
    <dbReference type="NCBI Taxonomy" id="645887"/>
    <lineage>
        <taxon>Bacteria</taxon>
        <taxon>Bacillati</taxon>
        <taxon>Bacillota</taxon>
        <taxon>Clostridia</taxon>
        <taxon>Eubacteriales</taxon>
        <taxon>Eubacteriaceae</taxon>
        <taxon>Alkalibaculum</taxon>
    </lineage>
</organism>
<dbReference type="PROSITE" id="PS50109">
    <property type="entry name" value="HIS_KIN"/>
    <property type="match status" value="1"/>
</dbReference>
<keyword evidence="9 17" id="KW-0418">Kinase</keyword>
<feature type="transmembrane region" description="Helical" evidence="15">
    <location>
        <begin position="352"/>
        <end position="375"/>
    </location>
</feature>
<evidence type="ECO:0000256" key="8">
    <source>
        <dbReference type="ARBA" id="ARBA00022741"/>
    </source>
</evidence>
<dbReference type="PANTHER" id="PTHR45528:SF1">
    <property type="entry name" value="SENSOR HISTIDINE KINASE CPXA"/>
    <property type="match status" value="1"/>
</dbReference>
<evidence type="ECO:0000259" key="16">
    <source>
        <dbReference type="PROSITE" id="PS50109"/>
    </source>
</evidence>
<keyword evidence="5" id="KW-0597">Phosphoprotein</keyword>
<dbReference type="InterPro" id="IPR003661">
    <property type="entry name" value="HisK_dim/P_dom"/>
</dbReference>
<dbReference type="GO" id="GO:0005524">
    <property type="term" value="F:ATP binding"/>
    <property type="evidence" value="ECO:0007669"/>
    <property type="project" value="UniProtKB-KW"/>
</dbReference>
<keyword evidence="6" id="KW-0808">Transferase</keyword>
<comment type="subcellular location">
    <subcellularLocation>
        <location evidence="2">Cell membrane</location>
        <topology evidence="2">Multi-pass membrane protein</topology>
    </subcellularLocation>
</comment>
<dbReference type="PANTHER" id="PTHR45528">
    <property type="entry name" value="SENSOR HISTIDINE KINASE CPXA"/>
    <property type="match status" value="1"/>
</dbReference>
<evidence type="ECO:0000256" key="14">
    <source>
        <dbReference type="SAM" id="Coils"/>
    </source>
</evidence>
<evidence type="ECO:0000256" key="5">
    <source>
        <dbReference type="ARBA" id="ARBA00022553"/>
    </source>
</evidence>
<accession>A0A366I9A0</accession>
<dbReference type="Gene3D" id="1.10.287.130">
    <property type="match status" value="1"/>
</dbReference>
<keyword evidence="7 15" id="KW-0812">Transmembrane</keyword>
<keyword evidence="4" id="KW-1003">Cell membrane</keyword>
<feature type="transmembrane region" description="Helical" evidence="15">
    <location>
        <begin position="275"/>
        <end position="297"/>
    </location>
</feature>
<dbReference type="InterPro" id="IPR036097">
    <property type="entry name" value="HisK_dim/P_sf"/>
</dbReference>
<protein>
    <recommendedName>
        <fullName evidence="3">histidine kinase</fullName>
        <ecNumber evidence="3">2.7.13.3</ecNumber>
    </recommendedName>
</protein>
<feature type="transmembrane region" description="Helical" evidence="15">
    <location>
        <begin position="381"/>
        <end position="401"/>
    </location>
</feature>
<dbReference type="Proteomes" id="UP000253490">
    <property type="component" value="Unassembled WGS sequence"/>
</dbReference>
<dbReference type="Pfam" id="PF02518">
    <property type="entry name" value="HATPase_c"/>
    <property type="match status" value="1"/>
</dbReference>
<dbReference type="InterPro" id="IPR003594">
    <property type="entry name" value="HATPase_dom"/>
</dbReference>
<evidence type="ECO:0000256" key="15">
    <source>
        <dbReference type="SAM" id="Phobius"/>
    </source>
</evidence>
<evidence type="ECO:0000256" key="11">
    <source>
        <dbReference type="ARBA" id="ARBA00022989"/>
    </source>
</evidence>
<dbReference type="SMART" id="SM00387">
    <property type="entry name" value="HATPase_c"/>
    <property type="match status" value="1"/>
</dbReference>
<keyword evidence="18" id="KW-1185">Reference proteome</keyword>
<evidence type="ECO:0000256" key="1">
    <source>
        <dbReference type="ARBA" id="ARBA00000085"/>
    </source>
</evidence>
<dbReference type="EMBL" id="QNRX01000006">
    <property type="protein sequence ID" value="RBP65921.1"/>
    <property type="molecule type" value="Genomic_DNA"/>
</dbReference>
<dbReference type="SUPFAM" id="SSF55874">
    <property type="entry name" value="ATPase domain of HSP90 chaperone/DNA topoisomerase II/histidine kinase"/>
    <property type="match status" value="1"/>
</dbReference>
<keyword evidence="12" id="KW-0902">Two-component regulatory system</keyword>
<dbReference type="GO" id="GO:0000155">
    <property type="term" value="F:phosphorelay sensor kinase activity"/>
    <property type="evidence" value="ECO:0007669"/>
    <property type="project" value="InterPro"/>
</dbReference>
<dbReference type="EC" id="2.7.13.3" evidence="3"/>
<evidence type="ECO:0000256" key="12">
    <source>
        <dbReference type="ARBA" id="ARBA00023012"/>
    </source>
</evidence>
<feature type="transmembrane region" description="Helical" evidence="15">
    <location>
        <begin position="309"/>
        <end position="326"/>
    </location>
</feature>